<dbReference type="Proteomes" id="UP000285120">
    <property type="component" value="Unassembled WGS sequence"/>
</dbReference>
<proteinExistence type="inferred from homology"/>
<dbReference type="InterPro" id="IPR006439">
    <property type="entry name" value="HAD-SF_hydro_IA"/>
</dbReference>
<dbReference type="SFLD" id="SFLDG01135">
    <property type="entry name" value="C1.5.6:_HAD__Beta-PGM__Phospha"/>
    <property type="match status" value="1"/>
</dbReference>
<dbReference type="EMBL" id="RAPK01000011">
    <property type="protein sequence ID" value="RKD69753.1"/>
    <property type="molecule type" value="Genomic_DNA"/>
</dbReference>
<dbReference type="Pfam" id="PF00702">
    <property type="entry name" value="Hydrolase"/>
    <property type="match status" value="1"/>
</dbReference>
<evidence type="ECO:0000256" key="1">
    <source>
        <dbReference type="ARBA" id="ARBA00008106"/>
    </source>
</evidence>
<dbReference type="PANTHER" id="PTHR43316">
    <property type="entry name" value="HYDROLASE, HALOACID DELAHOGENASE-RELATED"/>
    <property type="match status" value="1"/>
</dbReference>
<dbReference type="InterPro" id="IPR036412">
    <property type="entry name" value="HAD-like_sf"/>
</dbReference>
<dbReference type="SFLD" id="SFLDF00045">
    <property type="entry name" value="2-haloacid_dehalogenase"/>
    <property type="match status" value="1"/>
</dbReference>
<dbReference type="InterPro" id="IPR051540">
    <property type="entry name" value="S-2-haloacid_dehalogenase"/>
</dbReference>
<protein>
    <submittedName>
        <fullName evidence="3">2-haloacid dehalogenase</fullName>
    </submittedName>
</protein>
<comment type="caution">
    <text evidence="3">The sequence shown here is derived from an EMBL/GenBank/DDBJ whole genome shotgun (WGS) entry which is preliminary data.</text>
</comment>
<dbReference type="PRINTS" id="PR00413">
    <property type="entry name" value="HADHALOGNASE"/>
</dbReference>
<dbReference type="CDD" id="cd02588">
    <property type="entry name" value="HAD_L2-DEX"/>
    <property type="match status" value="1"/>
</dbReference>
<keyword evidence="4" id="KW-1185">Reference proteome</keyword>
<evidence type="ECO:0000313" key="3">
    <source>
        <dbReference type="EMBL" id="RKD69753.1"/>
    </source>
</evidence>
<dbReference type="InterPro" id="IPR006328">
    <property type="entry name" value="2-HAD"/>
</dbReference>
<dbReference type="Gene3D" id="1.10.150.240">
    <property type="entry name" value="Putative phosphatase, domain 2"/>
    <property type="match status" value="1"/>
</dbReference>
<dbReference type="AlphaFoldDB" id="A0A419UX86"/>
<comment type="similarity">
    <text evidence="1">Belongs to the HAD-like hydrolase superfamily. S-2-haloalkanoic acid dehalogenase family.</text>
</comment>
<dbReference type="PANTHER" id="PTHR43316:SF3">
    <property type="entry name" value="HALOACID DEHALOGENASE, TYPE II (AFU_ORTHOLOGUE AFUA_2G07750)-RELATED"/>
    <property type="match status" value="1"/>
</dbReference>
<dbReference type="SUPFAM" id="SSF56784">
    <property type="entry name" value="HAD-like"/>
    <property type="match status" value="1"/>
</dbReference>
<name>A0A419UX86_9BACL</name>
<dbReference type="RefSeq" id="WP_120194308.1">
    <property type="nucleotide sequence ID" value="NZ_RAPK01000011.1"/>
</dbReference>
<keyword evidence="2" id="KW-0378">Hydrolase</keyword>
<dbReference type="Gene3D" id="3.40.50.1000">
    <property type="entry name" value="HAD superfamily/HAD-like"/>
    <property type="match status" value="1"/>
</dbReference>
<gene>
    <name evidence="3" type="ORF">ATL39_3180</name>
</gene>
<dbReference type="GO" id="GO:0019120">
    <property type="term" value="F:hydrolase activity, acting on acid halide bonds, in C-halide compounds"/>
    <property type="evidence" value="ECO:0007669"/>
    <property type="project" value="InterPro"/>
</dbReference>
<evidence type="ECO:0000256" key="2">
    <source>
        <dbReference type="ARBA" id="ARBA00022801"/>
    </source>
</evidence>
<dbReference type="SFLD" id="SFLDS00003">
    <property type="entry name" value="Haloacid_Dehalogenase"/>
    <property type="match status" value="1"/>
</dbReference>
<dbReference type="InterPro" id="IPR023214">
    <property type="entry name" value="HAD_sf"/>
</dbReference>
<organism evidence="3 4">
    <name type="scientific">Sinobaca qinghaiensis</name>
    <dbReference type="NCBI Taxonomy" id="342944"/>
    <lineage>
        <taxon>Bacteria</taxon>
        <taxon>Bacillati</taxon>
        <taxon>Bacillota</taxon>
        <taxon>Bacilli</taxon>
        <taxon>Bacillales</taxon>
        <taxon>Sporolactobacillaceae</taxon>
        <taxon>Sinobaca</taxon>
    </lineage>
</organism>
<dbReference type="InterPro" id="IPR023198">
    <property type="entry name" value="PGP-like_dom2"/>
</dbReference>
<reference evidence="3 4" key="1">
    <citation type="submission" date="2018-09" db="EMBL/GenBank/DDBJ databases">
        <title>Genomic Encyclopedia of Archaeal and Bacterial Type Strains, Phase II (KMG-II): from individual species to whole genera.</title>
        <authorList>
            <person name="Goeker M."/>
        </authorList>
    </citation>
    <scope>NUCLEOTIDE SEQUENCE [LARGE SCALE GENOMIC DNA]</scope>
    <source>
        <strain evidence="3 4">DSM 17008</strain>
    </source>
</reference>
<dbReference type="OrthoDB" id="264363at2"/>
<evidence type="ECO:0000313" key="4">
    <source>
        <dbReference type="Proteomes" id="UP000285120"/>
    </source>
</evidence>
<accession>A0A419UX86</accession>
<dbReference type="SFLD" id="SFLDG01129">
    <property type="entry name" value="C1.5:_HAD__Beta-PGM__Phosphata"/>
    <property type="match status" value="1"/>
</dbReference>
<sequence>MNSPIQTIALDVYGTLFDVQSISSSCEVFFPGEGESVSRLWREKQIQYTFLRQIMGRYEPFSKVTMDALRFASAAHGRKLSSPEEQQLMQAYQTLDLFPESREILEHLKNEGKQLVVFSNGSDDMLLPLLRYAEIDQYLDLVLTVDEVMQYKPSPASYTLILDHTERKRQEIAFLSSNGWDISGAQAFGFHTAWINRSGQPQEELDVPPEVTYDSLHPLKEWA</sequence>
<dbReference type="NCBIfam" id="TIGR01428">
    <property type="entry name" value="HAD_type_II"/>
    <property type="match status" value="1"/>
</dbReference>
<dbReference type="NCBIfam" id="TIGR01493">
    <property type="entry name" value="HAD-SF-IA-v2"/>
    <property type="match status" value="1"/>
</dbReference>